<evidence type="ECO:0000313" key="2">
    <source>
        <dbReference type="Proteomes" id="UP000236291"/>
    </source>
</evidence>
<protein>
    <submittedName>
        <fullName evidence="1">Retrotransposon-related protein</fullName>
    </submittedName>
</protein>
<sequence length="49" mass="5451">MEKVNFLGHVISKEGIAVDPAKIDTVLSWKQPQTVTEVRSFVGLAGYYQ</sequence>
<dbReference type="EMBL" id="ASHM01177640">
    <property type="protein sequence ID" value="PNX65307.1"/>
    <property type="molecule type" value="Genomic_DNA"/>
</dbReference>
<dbReference type="InterPro" id="IPR051320">
    <property type="entry name" value="Viral_Replic_Matur_Polypro"/>
</dbReference>
<organism evidence="1 2">
    <name type="scientific">Trifolium pratense</name>
    <name type="common">Red clover</name>
    <dbReference type="NCBI Taxonomy" id="57577"/>
    <lineage>
        <taxon>Eukaryota</taxon>
        <taxon>Viridiplantae</taxon>
        <taxon>Streptophyta</taxon>
        <taxon>Embryophyta</taxon>
        <taxon>Tracheophyta</taxon>
        <taxon>Spermatophyta</taxon>
        <taxon>Magnoliopsida</taxon>
        <taxon>eudicotyledons</taxon>
        <taxon>Gunneridae</taxon>
        <taxon>Pentapetalae</taxon>
        <taxon>rosids</taxon>
        <taxon>fabids</taxon>
        <taxon>Fabales</taxon>
        <taxon>Fabaceae</taxon>
        <taxon>Papilionoideae</taxon>
        <taxon>50 kb inversion clade</taxon>
        <taxon>NPAAA clade</taxon>
        <taxon>Hologalegina</taxon>
        <taxon>IRL clade</taxon>
        <taxon>Trifolieae</taxon>
        <taxon>Trifolium</taxon>
    </lineage>
</organism>
<dbReference type="AlphaFoldDB" id="A0A2K3KG91"/>
<dbReference type="PANTHER" id="PTHR33064:SF37">
    <property type="entry name" value="RIBONUCLEASE H"/>
    <property type="match status" value="1"/>
</dbReference>
<dbReference type="Proteomes" id="UP000236291">
    <property type="component" value="Unassembled WGS sequence"/>
</dbReference>
<dbReference type="InterPro" id="IPR043502">
    <property type="entry name" value="DNA/RNA_pol_sf"/>
</dbReference>
<proteinExistence type="predicted"/>
<feature type="non-terminal residue" evidence="1">
    <location>
        <position position="49"/>
    </location>
</feature>
<dbReference type="PANTHER" id="PTHR33064">
    <property type="entry name" value="POL PROTEIN"/>
    <property type="match status" value="1"/>
</dbReference>
<dbReference type="SUPFAM" id="SSF56672">
    <property type="entry name" value="DNA/RNA polymerases"/>
    <property type="match status" value="1"/>
</dbReference>
<gene>
    <name evidence="1" type="ORF">L195_g062532</name>
</gene>
<name>A0A2K3KG91_TRIPR</name>
<accession>A0A2K3KG91</accession>
<dbReference type="STRING" id="57577.A0A2K3KG91"/>
<reference evidence="1 2" key="1">
    <citation type="journal article" date="2014" name="Am. J. Bot.">
        <title>Genome assembly and annotation for red clover (Trifolium pratense; Fabaceae).</title>
        <authorList>
            <person name="Istvanek J."/>
            <person name="Jaros M."/>
            <person name="Krenek A."/>
            <person name="Repkova J."/>
        </authorList>
    </citation>
    <scope>NUCLEOTIDE SEQUENCE [LARGE SCALE GENOMIC DNA]</scope>
    <source>
        <strain evidence="2">cv. Tatra</strain>
        <tissue evidence="1">Young leaves</tissue>
    </source>
</reference>
<evidence type="ECO:0000313" key="1">
    <source>
        <dbReference type="EMBL" id="PNX65307.1"/>
    </source>
</evidence>
<reference evidence="1 2" key="2">
    <citation type="journal article" date="2017" name="Front. Plant Sci.">
        <title>Gene Classification and Mining of Molecular Markers Useful in Red Clover (Trifolium pratense) Breeding.</title>
        <authorList>
            <person name="Istvanek J."/>
            <person name="Dluhosova J."/>
            <person name="Dluhos P."/>
            <person name="Patkova L."/>
            <person name="Nedelnik J."/>
            <person name="Repkova J."/>
        </authorList>
    </citation>
    <scope>NUCLEOTIDE SEQUENCE [LARGE SCALE GENOMIC DNA]</scope>
    <source>
        <strain evidence="2">cv. Tatra</strain>
        <tissue evidence="1">Young leaves</tissue>
    </source>
</reference>
<comment type="caution">
    <text evidence="1">The sequence shown here is derived from an EMBL/GenBank/DDBJ whole genome shotgun (WGS) entry which is preliminary data.</text>
</comment>
<dbReference type="InterPro" id="IPR043128">
    <property type="entry name" value="Rev_trsase/Diguanyl_cyclase"/>
</dbReference>
<dbReference type="Gene3D" id="3.30.70.270">
    <property type="match status" value="1"/>
</dbReference>